<sequence>MTTSSLPSNTESNPREKLNAINVQNEKGVIEPEPEPRQETVEKSLKEAHESFSNNNRGPTHEERRLHIEELDEWRTHKPRTHDKLKLRQNELDTFPNQLKVGDKLLLDATDPYILTTRPDEETLLTVYNVIFMRKEGRCRYFKEEEGSVIFCGSNRENSYLHAILAHTITGRRESIGVVNTHDAYFLWCMSHRHVIDLAYFVALAIQHQMEWHRKGVISIGPYEEAYEDIPDDIPSQHEDPPTQPPPPSRPVHATASYADISERLT</sequence>
<evidence type="ECO:0000313" key="2">
    <source>
        <dbReference type="EMBL" id="PPS17419.1"/>
    </source>
</evidence>
<name>A0A2P5YP91_GOSBA</name>
<dbReference type="AlphaFoldDB" id="A0A2P5YP91"/>
<reference evidence="2 3" key="1">
    <citation type="submission" date="2015-01" db="EMBL/GenBank/DDBJ databases">
        <title>Genome of allotetraploid Gossypium barbadense reveals genomic plasticity and fiber elongation in cotton evolution.</title>
        <authorList>
            <person name="Chen X."/>
            <person name="Liu X."/>
            <person name="Zhao B."/>
            <person name="Zheng H."/>
            <person name="Hu Y."/>
            <person name="Lu G."/>
            <person name="Yang C."/>
            <person name="Chen J."/>
            <person name="Shan C."/>
            <person name="Zhang L."/>
            <person name="Zhou Y."/>
            <person name="Wang L."/>
            <person name="Guo W."/>
            <person name="Bai Y."/>
            <person name="Ruan J."/>
            <person name="Shangguan X."/>
            <person name="Mao Y."/>
            <person name="Jiang J."/>
            <person name="Zhu Y."/>
            <person name="Lei J."/>
            <person name="Kang H."/>
            <person name="Chen S."/>
            <person name="He X."/>
            <person name="Wang R."/>
            <person name="Wang Y."/>
            <person name="Chen J."/>
            <person name="Wang L."/>
            <person name="Yu S."/>
            <person name="Wang B."/>
            <person name="Wei J."/>
            <person name="Song S."/>
            <person name="Lu X."/>
            <person name="Gao Z."/>
            <person name="Gu W."/>
            <person name="Deng X."/>
            <person name="Ma D."/>
            <person name="Wang S."/>
            <person name="Liang W."/>
            <person name="Fang L."/>
            <person name="Cai C."/>
            <person name="Zhu X."/>
            <person name="Zhou B."/>
            <person name="Zhang Y."/>
            <person name="Chen Z."/>
            <person name="Xu S."/>
            <person name="Zhu R."/>
            <person name="Wang S."/>
            <person name="Zhang T."/>
            <person name="Zhao G."/>
        </authorList>
    </citation>
    <scope>NUCLEOTIDE SEQUENCE [LARGE SCALE GENOMIC DNA]</scope>
    <source>
        <strain evidence="3">cv. Xinhai21</strain>
        <tissue evidence="2">Leaf</tissue>
    </source>
</reference>
<accession>A0A2P5YP91</accession>
<protein>
    <submittedName>
        <fullName evidence="2">Uncharacterized protein</fullName>
    </submittedName>
</protein>
<gene>
    <name evidence="2" type="ORF">GOBAR_AA03157</name>
</gene>
<dbReference type="EMBL" id="KZ662929">
    <property type="protein sequence ID" value="PPS17419.1"/>
    <property type="molecule type" value="Genomic_DNA"/>
</dbReference>
<proteinExistence type="predicted"/>
<feature type="region of interest" description="Disordered" evidence="1">
    <location>
        <begin position="228"/>
        <end position="266"/>
    </location>
</feature>
<feature type="compositionally biased region" description="Basic and acidic residues" evidence="1">
    <location>
        <begin position="28"/>
        <end position="50"/>
    </location>
</feature>
<feature type="region of interest" description="Disordered" evidence="1">
    <location>
        <begin position="1"/>
        <end position="62"/>
    </location>
</feature>
<evidence type="ECO:0000313" key="3">
    <source>
        <dbReference type="Proteomes" id="UP000239757"/>
    </source>
</evidence>
<dbReference type="Proteomes" id="UP000239757">
    <property type="component" value="Unassembled WGS sequence"/>
</dbReference>
<organism evidence="2 3">
    <name type="scientific">Gossypium barbadense</name>
    <name type="common">Sea Island cotton</name>
    <name type="synonym">Hibiscus barbadensis</name>
    <dbReference type="NCBI Taxonomy" id="3634"/>
    <lineage>
        <taxon>Eukaryota</taxon>
        <taxon>Viridiplantae</taxon>
        <taxon>Streptophyta</taxon>
        <taxon>Embryophyta</taxon>
        <taxon>Tracheophyta</taxon>
        <taxon>Spermatophyta</taxon>
        <taxon>Magnoliopsida</taxon>
        <taxon>eudicotyledons</taxon>
        <taxon>Gunneridae</taxon>
        <taxon>Pentapetalae</taxon>
        <taxon>rosids</taxon>
        <taxon>malvids</taxon>
        <taxon>Malvales</taxon>
        <taxon>Malvaceae</taxon>
        <taxon>Malvoideae</taxon>
        <taxon>Gossypium</taxon>
    </lineage>
</organism>
<evidence type="ECO:0000256" key="1">
    <source>
        <dbReference type="SAM" id="MobiDB-lite"/>
    </source>
</evidence>
<feature type="compositionally biased region" description="Polar residues" evidence="1">
    <location>
        <begin position="1"/>
        <end position="12"/>
    </location>
</feature>